<evidence type="ECO:0000313" key="4">
    <source>
        <dbReference type="Proteomes" id="UP001189429"/>
    </source>
</evidence>
<proteinExistence type="predicted"/>
<keyword evidence="2" id="KW-0812">Transmembrane</keyword>
<dbReference type="EMBL" id="CAUYUJ010014816">
    <property type="protein sequence ID" value="CAK0846340.1"/>
    <property type="molecule type" value="Genomic_DNA"/>
</dbReference>
<protein>
    <recommendedName>
        <fullName evidence="5">Mannosyltransferase</fullName>
    </recommendedName>
</protein>
<feature type="region of interest" description="Disordered" evidence="1">
    <location>
        <begin position="131"/>
        <end position="150"/>
    </location>
</feature>
<name>A0ABN9TKT2_9DINO</name>
<keyword evidence="2" id="KW-0472">Membrane</keyword>
<evidence type="ECO:0000256" key="1">
    <source>
        <dbReference type="SAM" id="MobiDB-lite"/>
    </source>
</evidence>
<gene>
    <name evidence="3" type="ORF">PCOR1329_LOCUS39875</name>
</gene>
<keyword evidence="4" id="KW-1185">Reference proteome</keyword>
<organism evidence="3 4">
    <name type="scientific">Prorocentrum cordatum</name>
    <dbReference type="NCBI Taxonomy" id="2364126"/>
    <lineage>
        <taxon>Eukaryota</taxon>
        <taxon>Sar</taxon>
        <taxon>Alveolata</taxon>
        <taxon>Dinophyceae</taxon>
        <taxon>Prorocentrales</taxon>
        <taxon>Prorocentraceae</taxon>
        <taxon>Prorocentrum</taxon>
    </lineage>
</organism>
<sequence length="150" mass="16041">MRVGILVAPVLVQSFFIHKVDFVTWLSRLATLYVLAVVSCFFAVPDQLYNGMGLASFRPIFELFYPGIASSNGSLAEAAEPGATPLLGGRKACELGGTKARLKWHGTNKYLCITKSGWAVAGPRGELGHVVPLPPRARRGSRGGCPTPTL</sequence>
<comment type="caution">
    <text evidence="3">The sequence shown here is derived from an EMBL/GenBank/DDBJ whole genome shotgun (WGS) entry which is preliminary data.</text>
</comment>
<reference evidence="3" key="1">
    <citation type="submission" date="2023-10" db="EMBL/GenBank/DDBJ databases">
        <authorList>
            <person name="Chen Y."/>
            <person name="Shah S."/>
            <person name="Dougan E. K."/>
            <person name="Thang M."/>
            <person name="Chan C."/>
        </authorList>
    </citation>
    <scope>NUCLEOTIDE SEQUENCE [LARGE SCALE GENOMIC DNA]</scope>
</reference>
<dbReference type="Proteomes" id="UP001189429">
    <property type="component" value="Unassembled WGS sequence"/>
</dbReference>
<accession>A0ABN9TKT2</accession>
<feature type="transmembrane region" description="Helical" evidence="2">
    <location>
        <begin position="30"/>
        <end position="49"/>
    </location>
</feature>
<evidence type="ECO:0008006" key="5">
    <source>
        <dbReference type="Google" id="ProtNLM"/>
    </source>
</evidence>
<evidence type="ECO:0000256" key="2">
    <source>
        <dbReference type="SAM" id="Phobius"/>
    </source>
</evidence>
<evidence type="ECO:0000313" key="3">
    <source>
        <dbReference type="EMBL" id="CAK0846340.1"/>
    </source>
</evidence>
<keyword evidence="2" id="KW-1133">Transmembrane helix</keyword>